<keyword evidence="2" id="KW-1185">Reference proteome</keyword>
<dbReference type="PANTHER" id="PTHR42905:SF16">
    <property type="entry name" value="CARBOXYPHOSPHONOENOLPYRUVATE PHOSPHONOMUTASE-LIKE PROTEIN (AFU_ORTHOLOGUE AFUA_5G07230)"/>
    <property type="match status" value="1"/>
</dbReference>
<proteinExistence type="predicted"/>
<dbReference type="Gene3D" id="3.20.20.60">
    <property type="entry name" value="Phosphoenolpyruvate-binding domains"/>
    <property type="match status" value="1"/>
</dbReference>
<reference evidence="1 2" key="1">
    <citation type="submission" date="2015-02" db="EMBL/GenBank/DDBJ databases">
        <authorList>
            <person name="Ju K.-S."/>
            <person name="Doroghazi J.R."/>
            <person name="Metcalf W."/>
        </authorList>
    </citation>
    <scope>NUCLEOTIDE SEQUENCE [LARGE SCALE GENOMIC DNA]</scope>
    <source>
        <strain evidence="1 2">ATCC 31215</strain>
    </source>
</reference>
<keyword evidence="1" id="KW-0808">Transferase</keyword>
<keyword evidence="1" id="KW-0489">Methyltransferase</keyword>
<dbReference type="InterPro" id="IPR039556">
    <property type="entry name" value="ICL/PEPM"/>
</dbReference>
<name>A0A0F2TCX9_STRR3</name>
<accession>A0A0F2TCX9</accession>
<evidence type="ECO:0000313" key="1">
    <source>
        <dbReference type="EMBL" id="KJS60999.1"/>
    </source>
</evidence>
<dbReference type="SUPFAM" id="SSF51621">
    <property type="entry name" value="Phosphoenolpyruvate/pyruvate domain"/>
    <property type="match status" value="1"/>
</dbReference>
<dbReference type="PANTHER" id="PTHR42905">
    <property type="entry name" value="PHOSPHOENOLPYRUVATE CARBOXYLASE"/>
    <property type="match status" value="1"/>
</dbReference>
<dbReference type="Proteomes" id="UP000033699">
    <property type="component" value="Unassembled WGS sequence"/>
</dbReference>
<dbReference type="EMBL" id="JZKH01000033">
    <property type="protein sequence ID" value="KJS60999.1"/>
    <property type="molecule type" value="Genomic_DNA"/>
</dbReference>
<dbReference type="InterPro" id="IPR015813">
    <property type="entry name" value="Pyrv/PenolPyrv_kinase-like_dom"/>
</dbReference>
<dbReference type="PATRIC" id="fig|359131.3.peg.4147"/>
<dbReference type="GO" id="GO:0008168">
    <property type="term" value="F:methyltransferase activity"/>
    <property type="evidence" value="ECO:0007669"/>
    <property type="project" value="UniProtKB-KW"/>
</dbReference>
<organism evidence="1 2">
    <name type="scientific">Streptomyces rubellomurinus (strain ATCC 31215)</name>
    <dbReference type="NCBI Taxonomy" id="359131"/>
    <lineage>
        <taxon>Bacteria</taxon>
        <taxon>Bacillati</taxon>
        <taxon>Actinomycetota</taxon>
        <taxon>Actinomycetes</taxon>
        <taxon>Kitasatosporales</taxon>
        <taxon>Streptomycetaceae</taxon>
        <taxon>Streptomyces</taxon>
    </lineage>
</organism>
<dbReference type="Pfam" id="PF13714">
    <property type="entry name" value="PEP_mutase"/>
    <property type="match status" value="1"/>
</dbReference>
<dbReference type="CDD" id="cd00377">
    <property type="entry name" value="ICL_PEPM"/>
    <property type="match status" value="1"/>
</dbReference>
<dbReference type="InterPro" id="IPR040442">
    <property type="entry name" value="Pyrv_kinase-like_dom_sf"/>
</dbReference>
<dbReference type="Gene3D" id="6.10.250.2750">
    <property type="match status" value="1"/>
</dbReference>
<dbReference type="GO" id="GO:0032259">
    <property type="term" value="P:methylation"/>
    <property type="evidence" value="ECO:0007669"/>
    <property type="project" value="UniProtKB-KW"/>
</dbReference>
<comment type="caution">
    <text evidence="1">The sequence shown here is derived from an EMBL/GenBank/DDBJ whole genome shotgun (WGS) entry which is preliminary data.</text>
</comment>
<gene>
    <name evidence="1" type="ORF">VM95_17780</name>
</gene>
<dbReference type="AlphaFoldDB" id="A0A0F2TCX9"/>
<protein>
    <submittedName>
        <fullName evidence="1">3-methyl-2-oxobutanoate hydroxymethyltransferase</fullName>
    </submittedName>
</protein>
<dbReference type="RefSeq" id="WP_045697842.1">
    <property type="nucleotide sequence ID" value="NZ_JZKH01000033.1"/>
</dbReference>
<dbReference type="OrthoDB" id="9780430at2"/>
<evidence type="ECO:0000313" key="2">
    <source>
        <dbReference type="Proteomes" id="UP000033699"/>
    </source>
</evidence>
<sequence length="274" mass="28221">MASQRDKAVRFRELHVPGSPLVLANVWDVAGARVVAATGAPAVATTSAGVAWALGAPDGDRLDRADALALIRRVARALDVPVTVDVEGGFGATPEEVADTVEAVIEAGAVGINIEDGDRHPADFAERLAAARHAADRAAVPLYINARTDVYFKGIGEPEGRLDETLARAARYLEAGASGIFVPFATTPDDVASLTRGIAAPVNVLAAAGAPSVAELAALGVARVSLGSNIAAAVYALVRRAAEELATTGTYASLAETIPYQELNRLLTDTAPPR</sequence>